<gene>
    <name evidence="2" type="ORF">Q9L42_006780</name>
</gene>
<dbReference type="RefSeq" id="WP_349432402.1">
    <property type="nucleotide sequence ID" value="NZ_CP157743.1"/>
</dbReference>
<evidence type="ECO:0000313" key="2">
    <source>
        <dbReference type="EMBL" id="XBS21822.1"/>
    </source>
</evidence>
<reference evidence="2 3" key="1">
    <citation type="journal article" date="2024" name="Microbiology">
        <title>Methylomarinum rosea sp. nov., a novel halophilic methanotrophic bacterium from the hypersaline Lake Elton.</title>
        <authorList>
            <person name="Suleimanov R.Z."/>
            <person name="Oshkin I.Y."/>
            <person name="Danilova O.V."/>
            <person name="Suzina N.E."/>
            <person name="Dedysh S.N."/>
        </authorList>
    </citation>
    <scope>NUCLEOTIDE SEQUENCE [LARGE SCALE GENOMIC DNA]</scope>
    <source>
        <strain evidence="2 3">Ch1-1</strain>
    </source>
</reference>
<protein>
    <submittedName>
        <fullName evidence="2">Uncharacterized protein</fullName>
    </submittedName>
</protein>
<dbReference type="AlphaFoldDB" id="A0AAU7NXU5"/>
<feature type="signal peptide" evidence="1">
    <location>
        <begin position="1"/>
        <end position="21"/>
    </location>
</feature>
<name>A0AAU7NXU5_9GAMM</name>
<keyword evidence="1" id="KW-0732">Signal</keyword>
<organism evidence="2 3">
    <name type="scientific">Methylomarinum roseum</name>
    <dbReference type="NCBI Taxonomy" id="3067653"/>
    <lineage>
        <taxon>Bacteria</taxon>
        <taxon>Pseudomonadati</taxon>
        <taxon>Pseudomonadota</taxon>
        <taxon>Gammaproteobacteria</taxon>
        <taxon>Methylococcales</taxon>
        <taxon>Methylococcaceae</taxon>
        <taxon>Methylomarinum</taxon>
    </lineage>
</organism>
<proteinExistence type="predicted"/>
<accession>A0AAU7NXU5</accession>
<sequence>MKLTTISFLVALLSFSGFAFATNVDEWDYMEVTGNLKPSPGCKPKEEAMEKVMKKPDSYQGYSRFDKYSKLLCEEEGYGWTKDSIVDEGEVVCDECGGGYEGKYRCHMKEVKVRCKRVVR</sequence>
<feature type="chain" id="PRO_5043919022" evidence="1">
    <location>
        <begin position="22"/>
        <end position="120"/>
    </location>
</feature>
<evidence type="ECO:0000256" key="1">
    <source>
        <dbReference type="SAM" id="SignalP"/>
    </source>
</evidence>
<dbReference type="EMBL" id="CP157743">
    <property type="protein sequence ID" value="XBS21822.1"/>
    <property type="molecule type" value="Genomic_DNA"/>
</dbReference>
<evidence type="ECO:0000313" key="3">
    <source>
        <dbReference type="Proteomes" id="UP001225378"/>
    </source>
</evidence>
<dbReference type="Proteomes" id="UP001225378">
    <property type="component" value="Chromosome"/>
</dbReference>
<dbReference type="KEGG" id="mech:Q9L42_006780"/>
<keyword evidence="3" id="KW-1185">Reference proteome</keyword>